<dbReference type="EMBL" id="OU503044">
    <property type="protein sequence ID" value="CAI9767478.1"/>
    <property type="molecule type" value="Genomic_DNA"/>
</dbReference>
<name>A0AAD1ZEH2_9LAMI</name>
<dbReference type="AlphaFoldDB" id="A0AAD1ZEH2"/>
<gene>
    <name evidence="2" type="ORF">FPE_LOCUS14908</name>
</gene>
<evidence type="ECO:0000313" key="3">
    <source>
        <dbReference type="Proteomes" id="UP000834106"/>
    </source>
</evidence>
<evidence type="ECO:0000259" key="1">
    <source>
        <dbReference type="Pfam" id="PF25071"/>
    </source>
</evidence>
<dbReference type="PANTHER" id="PTHR35305">
    <property type="entry name" value="FAD-BINDING PROTEIN"/>
    <property type="match status" value="1"/>
</dbReference>
<dbReference type="PANTHER" id="PTHR35305:SF2">
    <property type="entry name" value="FAD-BINDING PROTEIN"/>
    <property type="match status" value="1"/>
</dbReference>
<reference evidence="2" key="1">
    <citation type="submission" date="2023-05" db="EMBL/GenBank/DDBJ databases">
        <authorList>
            <person name="Huff M."/>
        </authorList>
    </citation>
    <scope>NUCLEOTIDE SEQUENCE</scope>
</reference>
<keyword evidence="3" id="KW-1185">Reference proteome</keyword>
<feature type="domain" description="DUF7795" evidence="1">
    <location>
        <begin position="11"/>
        <end position="98"/>
    </location>
</feature>
<evidence type="ECO:0000313" key="2">
    <source>
        <dbReference type="EMBL" id="CAI9767478.1"/>
    </source>
</evidence>
<sequence length="118" mass="13879">MEDKEHRPDRESKEKIIQIFSDFMTRITVFEELVDVGSKLLVGFQQALGFLGRPRIDKTSEMAMRIMRTRETKRLKSYVEAGCVKTDDSIQNLNKYHDGHWLRSFRPPEKARPLELPL</sequence>
<dbReference type="Pfam" id="PF25071">
    <property type="entry name" value="DUF7795"/>
    <property type="match status" value="1"/>
</dbReference>
<protein>
    <recommendedName>
        <fullName evidence="1">DUF7795 domain-containing protein</fullName>
    </recommendedName>
</protein>
<dbReference type="Proteomes" id="UP000834106">
    <property type="component" value="Chromosome 9"/>
</dbReference>
<accession>A0AAD1ZEH2</accession>
<organism evidence="2 3">
    <name type="scientific">Fraxinus pennsylvanica</name>
    <dbReference type="NCBI Taxonomy" id="56036"/>
    <lineage>
        <taxon>Eukaryota</taxon>
        <taxon>Viridiplantae</taxon>
        <taxon>Streptophyta</taxon>
        <taxon>Embryophyta</taxon>
        <taxon>Tracheophyta</taxon>
        <taxon>Spermatophyta</taxon>
        <taxon>Magnoliopsida</taxon>
        <taxon>eudicotyledons</taxon>
        <taxon>Gunneridae</taxon>
        <taxon>Pentapetalae</taxon>
        <taxon>asterids</taxon>
        <taxon>lamiids</taxon>
        <taxon>Lamiales</taxon>
        <taxon>Oleaceae</taxon>
        <taxon>Oleeae</taxon>
        <taxon>Fraxinus</taxon>
    </lineage>
</organism>
<proteinExistence type="predicted"/>
<dbReference type="InterPro" id="IPR056697">
    <property type="entry name" value="DUF7795"/>
</dbReference>